<sequence>MKIRWALVPLVFSAVALSTAAATDAAAAPSPSRATTCGQAVRNTQNDLRQAGAPTNATTWQGVRNAAQNFLNSHPWSSPATDTIKIDVNDLNRLCAN</sequence>
<organism evidence="2 3">
    <name type="scientific">Streptomyces hundungensis</name>
    <dbReference type="NCBI Taxonomy" id="1077946"/>
    <lineage>
        <taxon>Bacteria</taxon>
        <taxon>Bacillati</taxon>
        <taxon>Actinomycetota</taxon>
        <taxon>Actinomycetes</taxon>
        <taxon>Kitasatosporales</taxon>
        <taxon>Streptomycetaceae</taxon>
        <taxon>Streptomyces</taxon>
    </lineage>
</organism>
<accession>A0A387H2Q1</accession>
<keyword evidence="3" id="KW-1185">Reference proteome</keyword>
<evidence type="ECO:0000256" key="1">
    <source>
        <dbReference type="SAM" id="SignalP"/>
    </source>
</evidence>
<feature type="signal peptide" evidence="1">
    <location>
        <begin position="1"/>
        <end position="21"/>
    </location>
</feature>
<proteinExistence type="predicted"/>
<name>A0A387H2Q1_9ACTN</name>
<feature type="chain" id="PRO_5039582304" evidence="1">
    <location>
        <begin position="22"/>
        <end position="97"/>
    </location>
</feature>
<dbReference type="AlphaFoldDB" id="A0A387H2Q1"/>
<protein>
    <submittedName>
        <fullName evidence="2">Uncharacterized protein</fullName>
    </submittedName>
</protein>
<dbReference type="Proteomes" id="UP000271554">
    <property type="component" value="Chromosome"/>
</dbReference>
<keyword evidence="1" id="KW-0732">Signal</keyword>
<reference evidence="2 3" key="1">
    <citation type="submission" date="2018-10" db="EMBL/GenBank/DDBJ databases">
        <title>Relationship between Morphology and Antimicrobial Activity in Streptomyces.</title>
        <authorList>
            <person name="Kang H.J."/>
            <person name="Kim S.B."/>
        </authorList>
    </citation>
    <scope>NUCLEOTIDE SEQUENCE [LARGE SCALE GENOMIC DNA]</scope>
    <source>
        <strain evidence="2 3">BH38</strain>
    </source>
</reference>
<dbReference type="EMBL" id="CP032698">
    <property type="protein sequence ID" value="AYG77925.1"/>
    <property type="molecule type" value="Genomic_DNA"/>
</dbReference>
<dbReference type="RefSeq" id="WP_246033307.1">
    <property type="nucleotide sequence ID" value="NZ_CP032698.1"/>
</dbReference>
<evidence type="ECO:0000313" key="3">
    <source>
        <dbReference type="Proteomes" id="UP000271554"/>
    </source>
</evidence>
<gene>
    <name evidence="2" type="ORF">DWB77_00032</name>
</gene>
<evidence type="ECO:0000313" key="2">
    <source>
        <dbReference type="EMBL" id="AYG77925.1"/>
    </source>
</evidence>
<dbReference type="KEGG" id="shun:DWB77_00032"/>